<name>A0A8H6JQS8_9PEZI</name>
<dbReference type="InterPro" id="IPR001087">
    <property type="entry name" value="GDSL"/>
</dbReference>
<reference evidence="3 4" key="1">
    <citation type="journal article" date="2020" name="Phytopathology">
        <title>Genome Sequence Resources of Colletotrichum truncatum, C. plurivorum, C. musicola, and C. sojae: Four Species Pathogenic to Soybean (Glycine max).</title>
        <authorList>
            <person name="Rogerio F."/>
            <person name="Boufleur T.R."/>
            <person name="Ciampi-Guillardi M."/>
            <person name="Sukno S.A."/>
            <person name="Thon M.R."/>
            <person name="Massola Junior N.S."/>
            <person name="Baroncelli R."/>
        </authorList>
    </citation>
    <scope>NUCLEOTIDE SEQUENCE [LARGE SCALE GENOMIC DNA]</scope>
    <source>
        <strain evidence="3 4">LFN0009</strain>
    </source>
</reference>
<accession>A0A8H6JQS8</accession>
<dbReference type="AlphaFoldDB" id="A0A8H6JQS8"/>
<proteinExistence type="predicted"/>
<sequence length="316" mass="33996">MMPSLSFALLVLPLAAGRSLDQNPKAPRATYPFDNMVAYGDELSDNGNGSFAHGITGDPTTVYGFGTWTNGPIAVSYLADLLRMPLADYAFGGCCGGGSFGATFDNAYTKSPAGATDMLGQVAKYISRGSPGIATSLQVLWFGQNDLSAHTDAFWEGDPNNKKFADDAAAKIAAQVEGLLGRGAPAVMVANIYPKHLAPVTPKYLCGNNTDCVQTWGRVIQQANTAIQSALGRFGKKVVYYDVFGFMTQILSDPKAYGFPKLLTLFCDGDETAQWDDCMVEGNANQYFWMNFIQPTTAGHKLIAQDMKRTIDAHFA</sequence>
<dbReference type="EMBL" id="WIGN01000021">
    <property type="protein sequence ID" value="KAF6817450.1"/>
    <property type="molecule type" value="Genomic_DNA"/>
</dbReference>
<dbReference type="PANTHER" id="PTHR45648:SF22">
    <property type="entry name" value="GDSL LIPASE_ACYLHYDROLASE FAMILY PROTEIN (AFU_ORTHOLOGUE AFUA_4G14700)"/>
    <property type="match status" value="1"/>
</dbReference>
<dbReference type="SUPFAM" id="SSF52266">
    <property type="entry name" value="SGNH hydrolase"/>
    <property type="match status" value="1"/>
</dbReference>
<dbReference type="GO" id="GO:0016788">
    <property type="term" value="F:hydrolase activity, acting on ester bonds"/>
    <property type="evidence" value="ECO:0007669"/>
    <property type="project" value="InterPro"/>
</dbReference>
<feature type="signal peptide" evidence="2">
    <location>
        <begin position="1"/>
        <end position="17"/>
    </location>
</feature>
<keyword evidence="4" id="KW-1185">Reference proteome</keyword>
<keyword evidence="2" id="KW-0732">Signal</keyword>
<dbReference type="Gene3D" id="3.40.50.1110">
    <property type="entry name" value="SGNH hydrolase"/>
    <property type="match status" value="1"/>
</dbReference>
<gene>
    <name evidence="3" type="ORF">CSOJ01_02372</name>
</gene>
<dbReference type="PANTHER" id="PTHR45648">
    <property type="entry name" value="GDSL LIPASE/ACYLHYDROLASE FAMILY PROTEIN (AFU_ORTHOLOGUE AFUA_4G14700)"/>
    <property type="match status" value="1"/>
</dbReference>
<organism evidence="3 4">
    <name type="scientific">Colletotrichum sojae</name>
    <dbReference type="NCBI Taxonomy" id="2175907"/>
    <lineage>
        <taxon>Eukaryota</taxon>
        <taxon>Fungi</taxon>
        <taxon>Dikarya</taxon>
        <taxon>Ascomycota</taxon>
        <taxon>Pezizomycotina</taxon>
        <taxon>Sordariomycetes</taxon>
        <taxon>Hypocreomycetidae</taxon>
        <taxon>Glomerellales</taxon>
        <taxon>Glomerellaceae</taxon>
        <taxon>Colletotrichum</taxon>
        <taxon>Colletotrichum orchidearum species complex</taxon>
    </lineage>
</organism>
<dbReference type="InterPro" id="IPR036514">
    <property type="entry name" value="SGNH_hydro_sf"/>
</dbReference>
<protein>
    <submittedName>
        <fullName evidence="3">GDSL-like Lipase/Acylhydrolase</fullName>
    </submittedName>
</protein>
<evidence type="ECO:0000256" key="2">
    <source>
        <dbReference type="SAM" id="SignalP"/>
    </source>
</evidence>
<evidence type="ECO:0000313" key="3">
    <source>
        <dbReference type="EMBL" id="KAF6817450.1"/>
    </source>
</evidence>
<dbReference type="Pfam" id="PF00657">
    <property type="entry name" value="Lipase_GDSL"/>
    <property type="match status" value="1"/>
</dbReference>
<comment type="caution">
    <text evidence="3">The sequence shown here is derived from an EMBL/GenBank/DDBJ whole genome shotgun (WGS) entry which is preliminary data.</text>
</comment>
<evidence type="ECO:0000256" key="1">
    <source>
        <dbReference type="ARBA" id="ARBA00022801"/>
    </source>
</evidence>
<dbReference type="Proteomes" id="UP000652219">
    <property type="component" value="Unassembled WGS sequence"/>
</dbReference>
<keyword evidence="1 3" id="KW-0378">Hydrolase</keyword>
<feature type="chain" id="PRO_5034558921" evidence="2">
    <location>
        <begin position="18"/>
        <end position="316"/>
    </location>
</feature>
<dbReference type="InterPro" id="IPR051058">
    <property type="entry name" value="GDSL_Est/Lipase"/>
</dbReference>
<evidence type="ECO:0000313" key="4">
    <source>
        <dbReference type="Proteomes" id="UP000652219"/>
    </source>
</evidence>